<reference evidence="1 2" key="1">
    <citation type="submission" date="2019-06" db="EMBL/GenBank/DDBJ databases">
        <title>Enrichment of Autotrophic Halophilic Microorganisms from Red Sea Brine Pool Using Microbial Electrosynthesis System.</title>
        <authorList>
            <person name="Alqahtani M.F."/>
            <person name="Bajracharya S."/>
            <person name="Katuri K.P."/>
            <person name="Ali M."/>
            <person name="Saikaly P.E."/>
        </authorList>
    </citation>
    <scope>NUCLEOTIDE SEQUENCE [LARGE SCALE GENOMIC DNA]</scope>
    <source>
        <strain evidence="1">MES6</strain>
    </source>
</reference>
<evidence type="ECO:0000313" key="2">
    <source>
        <dbReference type="Proteomes" id="UP000483078"/>
    </source>
</evidence>
<dbReference type="RefSeq" id="WP_273249492.1">
    <property type="nucleotide sequence ID" value="NZ_VENJ01000011.1"/>
</dbReference>
<sequence length="77" mass="8896">MDMDEDSLAEGTYWISQVGQAEFEATLKRDSLGNFDEWEEVRQSSQRCIRKALSGSSKRIHFEDICDVVARYYSGRP</sequence>
<dbReference type="AlphaFoldDB" id="A0A7C9L7U4"/>
<proteinExistence type="predicted"/>
<name>A0A7C9L7U4_9RHOB</name>
<protein>
    <submittedName>
        <fullName evidence="1">Uncharacterized protein</fullName>
    </submittedName>
</protein>
<dbReference type="EMBL" id="VENJ01000011">
    <property type="protein sequence ID" value="MTJ04773.1"/>
    <property type="molecule type" value="Genomic_DNA"/>
</dbReference>
<gene>
    <name evidence="1" type="ORF">FH759_08800</name>
</gene>
<organism evidence="1 2">
    <name type="scientific">Sediminimonas qiaohouensis</name>
    <dbReference type="NCBI Taxonomy" id="552061"/>
    <lineage>
        <taxon>Bacteria</taxon>
        <taxon>Pseudomonadati</taxon>
        <taxon>Pseudomonadota</taxon>
        <taxon>Alphaproteobacteria</taxon>
        <taxon>Rhodobacterales</taxon>
        <taxon>Roseobacteraceae</taxon>
        <taxon>Sediminimonas</taxon>
    </lineage>
</organism>
<comment type="caution">
    <text evidence="1">The sequence shown here is derived from an EMBL/GenBank/DDBJ whole genome shotgun (WGS) entry which is preliminary data.</text>
</comment>
<dbReference type="Proteomes" id="UP000483078">
    <property type="component" value="Unassembled WGS sequence"/>
</dbReference>
<evidence type="ECO:0000313" key="1">
    <source>
        <dbReference type="EMBL" id="MTJ04773.1"/>
    </source>
</evidence>
<accession>A0A7C9L7U4</accession>